<dbReference type="Pfam" id="PF07586">
    <property type="entry name" value="HXXSHH"/>
    <property type="match status" value="1"/>
</dbReference>
<dbReference type="EMBL" id="UINC01059796">
    <property type="protein sequence ID" value="SVB83602.1"/>
    <property type="molecule type" value="Genomic_DNA"/>
</dbReference>
<reference evidence="2" key="1">
    <citation type="submission" date="2018-05" db="EMBL/GenBank/DDBJ databases">
        <authorList>
            <person name="Lanie J.A."/>
            <person name="Ng W.-L."/>
            <person name="Kazmierczak K.M."/>
            <person name="Andrzejewski T.M."/>
            <person name="Davidsen T.M."/>
            <person name="Wayne K.J."/>
            <person name="Tettelin H."/>
            <person name="Glass J.I."/>
            <person name="Rusch D."/>
            <person name="Podicherti R."/>
            <person name="Tsui H.-C.T."/>
            <person name="Winkler M.E."/>
        </authorList>
    </citation>
    <scope>NUCLEOTIDE SEQUENCE</scope>
</reference>
<accession>A0A382H8S0</accession>
<protein>
    <recommendedName>
        <fullName evidence="3">DUF1552 domain-containing protein</fullName>
    </recommendedName>
</protein>
<dbReference type="InterPro" id="IPR011447">
    <property type="entry name" value="DUF1552"/>
</dbReference>
<feature type="non-terminal residue" evidence="2">
    <location>
        <position position="303"/>
    </location>
</feature>
<dbReference type="AlphaFoldDB" id="A0A382H8S0"/>
<feature type="coiled-coil region" evidence="1">
    <location>
        <begin position="255"/>
        <end position="282"/>
    </location>
</feature>
<proteinExistence type="predicted"/>
<sequence>MEFITGKHLPRRTFLRGAGAAIALPFLDAMVPAGRPWRDSTRLVGSTRLVCIEESMGSAGSNDWGDTQALFAPAQVGRDFDFAPNSQLAPLADFKDYLTIVSDTDCRMAEAYRPEEIGGDHDRSTGVFLTQSHPKQTQGSDFFLGTSLDQLHAQRFGRDTALPSLELCIEGIDRGGGCAYNYHCAYTTSLSWASPNQPLPAIREPRVVFERLFGAGDTPEDRAARRQTDRSMIDWVSTEVARLRRELGAIDRVALDDYVAHMREIERRIELVEARNASGEEREMPEAPSGVPDDWEEHMRLMF</sequence>
<name>A0A382H8S0_9ZZZZ</name>
<keyword evidence="1" id="KW-0175">Coiled coil</keyword>
<gene>
    <name evidence="2" type="ORF">METZ01_LOCUS236456</name>
</gene>
<organism evidence="2">
    <name type="scientific">marine metagenome</name>
    <dbReference type="NCBI Taxonomy" id="408172"/>
    <lineage>
        <taxon>unclassified sequences</taxon>
        <taxon>metagenomes</taxon>
        <taxon>ecological metagenomes</taxon>
    </lineage>
</organism>
<evidence type="ECO:0008006" key="3">
    <source>
        <dbReference type="Google" id="ProtNLM"/>
    </source>
</evidence>
<evidence type="ECO:0000313" key="2">
    <source>
        <dbReference type="EMBL" id="SVB83602.1"/>
    </source>
</evidence>
<evidence type="ECO:0000256" key="1">
    <source>
        <dbReference type="SAM" id="Coils"/>
    </source>
</evidence>